<dbReference type="EMBL" id="WIXO01000001">
    <property type="protein sequence ID" value="MTE20295.1"/>
    <property type="molecule type" value="Genomic_DNA"/>
</dbReference>
<protein>
    <submittedName>
        <fullName evidence="1">Uncharacterized protein</fullName>
    </submittedName>
</protein>
<name>A0A6G2BDD5_9ACTN</name>
<organism evidence="1 2">
    <name type="scientific">Streptomyces taklimakanensis</name>
    <dbReference type="NCBI Taxonomy" id="2569853"/>
    <lineage>
        <taxon>Bacteria</taxon>
        <taxon>Bacillati</taxon>
        <taxon>Actinomycetota</taxon>
        <taxon>Actinomycetes</taxon>
        <taxon>Kitasatosporales</taxon>
        <taxon>Streptomycetaceae</taxon>
        <taxon>Streptomyces</taxon>
    </lineage>
</organism>
<proteinExistence type="predicted"/>
<evidence type="ECO:0000313" key="2">
    <source>
        <dbReference type="Proteomes" id="UP000473014"/>
    </source>
</evidence>
<accession>A0A6G2BDD5</accession>
<evidence type="ECO:0000313" key="1">
    <source>
        <dbReference type="EMBL" id="MTE20295.1"/>
    </source>
</evidence>
<keyword evidence="2" id="KW-1185">Reference proteome</keyword>
<reference evidence="1 2" key="1">
    <citation type="submission" date="2019-11" db="EMBL/GenBank/DDBJ databases">
        <authorList>
            <person name="Yuan L."/>
        </authorList>
    </citation>
    <scope>NUCLEOTIDE SEQUENCE [LARGE SCALE GENOMIC DNA]</scope>
    <source>
        <strain evidence="1 2">TRM43335</strain>
    </source>
</reference>
<dbReference type="RefSeq" id="WP_155071406.1">
    <property type="nucleotide sequence ID" value="NZ_WIXO01000001.1"/>
</dbReference>
<dbReference type="Proteomes" id="UP000473014">
    <property type="component" value="Unassembled WGS sequence"/>
</dbReference>
<comment type="caution">
    <text evidence="1">The sequence shown here is derived from an EMBL/GenBank/DDBJ whole genome shotgun (WGS) entry which is preliminary data.</text>
</comment>
<dbReference type="OrthoDB" id="5524593at2"/>
<dbReference type="AlphaFoldDB" id="A0A6G2BDD5"/>
<sequence>MTTTSHDEWTNDNSDEPPAWWCGVCGESGDASDPRICRCPDSRPRN</sequence>
<gene>
    <name evidence="1" type="ORF">F0L17_14490</name>
</gene>